<dbReference type="PANTHER" id="PTHR11528">
    <property type="entry name" value="HEAT SHOCK PROTEIN 90 FAMILY MEMBER"/>
    <property type="match status" value="1"/>
</dbReference>
<comment type="similarity">
    <text evidence="1">Belongs to the heat shock protein 90 family.</text>
</comment>
<dbReference type="Gene3D" id="3.40.50.11260">
    <property type="match status" value="1"/>
</dbReference>
<dbReference type="InterPro" id="IPR020568">
    <property type="entry name" value="Ribosomal_Su5_D2-typ_SF"/>
</dbReference>
<dbReference type="GO" id="GO:0140662">
    <property type="term" value="F:ATP-dependent protein folding chaperone"/>
    <property type="evidence" value="ECO:0007669"/>
    <property type="project" value="InterPro"/>
</dbReference>
<sequence>MAYKNFKNEAKKGEIEFRTILFIPGMDVSMSKATFNSLLNVCLPLILRWSKNRKEAQRKTFDLIQEISQSEDKELIKSDISVGIDGQGYKNFYYNYGRFLKWGCIEEDIDNHRLIMPLLRFFFSKSEELTSLDEYIDHMGESQTSIYYLLKSDYSYFLEKVPQTTKVLYLVDSTDKMSFINYKAIEENLLLISEKFDQLRQQ</sequence>
<dbReference type="Pfam" id="PF00183">
    <property type="entry name" value="HSP90"/>
    <property type="match status" value="1"/>
</dbReference>
<dbReference type="AlphaFoldDB" id="A0A5S9WX11"/>
<evidence type="ECO:0000256" key="2">
    <source>
        <dbReference type="ARBA" id="ARBA00023186"/>
    </source>
</evidence>
<gene>
    <name evidence="3" type="ORF">C24_LOCUS7314</name>
</gene>
<evidence type="ECO:0000313" key="3">
    <source>
        <dbReference type="EMBL" id="CAA0356805.1"/>
    </source>
</evidence>
<dbReference type="GO" id="GO:0016887">
    <property type="term" value="F:ATP hydrolysis activity"/>
    <property type="evidence" value="ECO:0007669"/>
    <property type="project" value="InterPro"/>
</dbReference>
<reference evidence="3 4" key="1">
    <citation type="submission" date="2019-12" db="EMBL/GenBank/DDBJ databases">
        <authorList>
            <person name="Jiao W.-B."/>
            <person name="Schneeberger K."/>
        </authorList>
    </citation>
    <scope>NUCLEOTIDE SEQUENCE [LARGE SCALE GENOMIC DNA]</scope>
    <source>
        <strain evidence="4">cv. C24</strain>
    </source>
</reference>
<evidence type="ECO:0000313" key="4">
    <source>
        <dbReference type="Proteomes" id="UP000434276"/>
    </source>
</evidence>
<dbReference type="Gene3D" id="3.30.230.80">
    <property type="match status" value="1"/>
</dbReference>
<accession>A0A5S9WX11</accession>
<dbReference type="InterPro" id="IPR001404">
    <property type="entry name" value="Hsp90_fam"/>
</dbReference>
<name>A0A5S9WX11_ARATH</name>
<organism evidence="3 4">
    <name type="scientific">Arabidopsis thaliana</name>
    <name type="common">Mouse-ear cress</name>
    <dbReference type="NCBI Taxonomy" id="3702"/>
    <lineage>
        <taxon>Eukaryota</taxon>
        <taxon>Viridiplantae</taxon>
        <taxon>Streptophyta</taxon>
        <taxon>Embryophyta</taxon>
        <taxon>Tracheophyta</taxon>
        <taxon>Spermatophyta</taxon>
        <taxon>Magnoliopsida</taxon>
        <taxon>eudicotyledons</taxon>
        <taxon>Gunneridae</taxon>
        <taxon>Pentapetalae</taxon>
        <taxon>rosids</taxon>
        <taxon>malvids</taxon>
        <taxon>Brassicales</taxon>
        <taxon>Brassicaceae</taxon>
        <taxon>Camelineae</taxon>
        <taxon>Arabidopsis</taxon>
    </lineage>
</organism>
<evidence type="ECO:0000256" key="1">
    <source>
        <dbReference type="ARBA" id="ARBA00008239"/>
    </source>
</evidence>
<dbReference type="GO" id="GO:0051082">
    <property type="term" value="F:unfolded protein binding"/>
    <property type="evidence" value="ECO:0007669"/>
    <property type="project" value="InterPro"/>
</dbReference>
<dbReference type="SUPFAM" id="SSF54211">
    <property type="entry name" value="Ribosomal protein S5 domain 2-like"/>
    <property type="match status" value="1"/>
</dbReference>
<dbReference type="OrthoDB" id="1658154at2759"/>
<keyword evidence="2" id="KW-0143">Chaperone</keyword>
<dbReference type="Proteomes" id="UP000434276">
    <property type="component" value="Unassembled WGS sequence"/>
</dbReference>
<dbReference type="GO" id="GO:0005524">
    <property type="term" value="F:ATP binding"/>
    <property type="evidence" value="ECO:0007669"/>
    <property type="project" value="InterPro"/>
</dbReference>
<protein>
    <submittedName>
        <fullName evidence="3">Uncharacterized protein</fullName>
    </submittedName>
</protein>
<dbReference type="EMBL" id="CACSHJ010000088">
    <property type="protein sequence ID" value="CAA0356805.1"/>
    <property type="molecule type" value="Genomic_DNA"/>
</dbReference>
<proteinExistence type="inferred from homology"/>